<dbReference type="EMBL" id="BMAV01015407">
    <property type="protein sequence ID" value="GFY64804.1"/>
    <property type="molecule type" value="Genomic_DNA"/>
</dbReference>
<reference evidence="1" key="1">
    <citation type="submission" date="2020-08" db="EMBL/GenBank/DDBJ databases">
        <title>Multicomponent nature underlies the extraordinary mechanical properties of spider dragline silk.</title>
        <authorList>
            <person name="Kono N."/>
            <person name="Nakamura H."/>
            <person name="Mori M."/>
            <person name="Yoshida Y."/>
            <person name="Ohtoshi R."/>
            <person name="Malay A.D."/>
            <person name="Moran D.A.P."/>
            <person name="Tomita M."/>
            <person name="Numata K."/>
            <person name="Arakawa K."/>
        </authorList>
    </citation>
    <scope>NUCLEOTIDE SEQUENCE</scope>
</reference>
<evidence type="ECO:0000313" key="2">
    <source>
        <dbReference type="Proteomes" id="UP000886998"/>
    </source>
</evidence>
<dbReference type="Proteomes" id="UP000886998">
    <property type="component" value="Unassembled WGS sequence"/>
</dbReference>
<comment type="caution">
    <text evidence="1">The sequence shown here is derived from an EMBL/GenBank/DDBJ whole genome shotgun (WGS) entry which is preliminary data.</text>
</comment>
<keyword evidence="2" id="KW-1185">Reference proteome</keyword>
<proteinExistence type="predicted"/>
<accession>A0A8X7CB38</accession>
<protein>
    <submittedName>
        <fullName evidence="1">Uncharacterized protein</fullName>
    </submittedName>
</protein>
<evidence type="ECO:0000313" key="1">
    <source>
        <dbReference type="EMBL" id="GFY64804.1"/>
    </source>
</evidence>
<dbReference type="AlphaFoldDB" id="A0A8X7CB38"/>
<gene>
    <name evidence="1" type="ORF">TNIN_325701</name>
</gene>
<organism evidence="1 2">
    <name type="scientific">Trichonephila inaurata madagascariensis</name>
    <dbReference type="NCBI Taxonomy" id="2747483"/>
    <lineage>
        <taxon>Eukaryota</taxon>
        <taxon>Metazoa</taxon>
        <taxon>Ecdysozoa</taxon>
        <taxon>Arthropoda</taxon>
        <taxon>Chelicerata</taxon>
        <taxon>Arachnida</taxon>
        <taxon>Araneae</taxon>
        <taxon>Araneomorphae</taxon>
        <taxon>Entelegynae</taxon>
        <taxon>Araneoidea</taxon>
        <taxon>Nephilidae</taxon>
        <taxon>Trichonephila</taxon>
        <taxon>Trichonephila inaurata</taxon>
    </lineage>
</organism>
<sequence length="119" mass="13061">MEHCSSIQSFDGVVPDTTVDAQPVTTVNEFIPIIHCTEALRDLRPEGQVCCSARNNSLASNSTQRCRSNEYCLCRRIFLCVENLPSVGSSSLLRPTPHQNNCFSEAAQTDTSGTINCCF</sequence>
<name>A0A8X7CB38_9ARAC</name>